<dbReference type="InterPro" id="IPR024607">
    <property type="entry name" value="Sulfatase_CS"/>
</dbReference>
<protein>
    <submittedName>
        <fullName evidence="8">N-sulfoglucosamine sulfohydrolase (sulfamidase)</fullName>
    </submittedName>
</protein>
<dbReference type="GeneTree" id="ENSGT00390000013080"/>
<dbReference type="AlphaFoldDB" id="A0A4W3JZB6"/>
<dbReference type="Pfam" id="PF00884">
    <property type="entry name" value="Sulfatase"/>
    <property type="match status" value="1"/>
</dbReference>
<name>A0A4W3JZB6_CALMI</name>
<comment type="cofactor">
    <cofactor evidence="1">
        <name>Ca(2+)</name>
        <dbReference type="ChEBI" id="CHEBI:29108"/>
    </cofactor>
</comment>
<dbReference type="InterPro" id="IPR017850">
    <property type="entry name" value="Alkaline_phosphatase_core_sf"/>
</dbReference>
<proteinExistence type="inferred from homology"/>
<dbReference type="PANTHER" id="PTHR42693">
    <property type="entry name" value="ARYLSULFATASE FAMILY MEMBER"/>
    <property type="match status" value="1"/>
</dbReference>
<evidence type="ECO:0000256" key="2">
    <source>
        <dbReference type="ARBA" id="ARBA00008779"/>
    </source>
</evidence>
<reference evidence="9" key="2">
    <citation type="journal article" date="2007" name="PLoS Biol.">
        <title>Survey sequencing and comparative analysis of the elephant shark (Callorhinchus milii) genome.</title>
        <authorList>
            <person name="Venkatesh B."/>
            <person name="Kirkness E.F."/>
            <person name="Loh Y.H."/>
            <person name="Halpern A.L."/>
            <person name="Lee A.P."/>
            <person name="Johnson J."/>
            <person name="Dandona N."/>
            <person name="Viswanathan L.D."/>
            <person name="Tay A."/>
            <person name="Venter J.C."/>
            <person name="Strausberg R.L."/>
            <person name="Brenner S."/>
        </authorList>
    </citation>
    <scope>NUCLEOTIDE SEQUENCE [LARGE SCALE GENOMIC DNA]</scope>
</reference>
<dbReference type="PANTHER" id="PTHR42693:SF53">
    <property type="entry name" value="ENDO-4-O-SULFATASE"/>
    <property type="match status" value="1"/>
</dbReference>
<dbReference type="InterPro" id="IPR000917">
    <property type="entry name" value="Sulfatase_N"/>
</dbReference>
<keyword evidence="3" id="KW-0479">Metal-binding</keyword>
<sequence>MFGSWLRVSACAVSLLLLLGSHAAQQKRNVLLIVADDAGFETEVYNNSAVRTPSLSQLASRSVIFRNAFTSVSSCSPSRSTILTGLPQVPSLPDSAQSPSPPPSSWFLLAGTEENHSILQVGRNITKIRQLVRDFLHSSDPR</sequence>
<reference evidence="8" key="4">
    <citation type="submission" date="2025-08" db="UniProtKB">
        <authorList>
            <consortium name="Ensembl"/>
        </authorList>
    </citation>
    <scope>IDENTIFICATION</scope>
</reference>
<feature type="domain" description="Sulfatase N-terminal" evidence="7">
    <location>
        <begin position="28"/>
        <end position="90"/>
    </location>
</feature>
<keyword evidence="6" id="KW-0732">Signal</keyword>
<feature type="signal peptide" evidence="6">
    <location>
        <begin position="1"/>
        <end position="23"/>
    </location>
</feature>
<keyword evidence="5" id="KW-0106">Calcium</keyword>
<organism evidence="8 9">
    <name type="scientific">Callorhinchus milii</name>
    <name type="common">Ghost shark</name>
    <dbReference type="NCBI Taxonomy" id="7868"/>
    <lineage>
        <taxon>Eukaryota</taxon>
        <taxon>Metazoa</taxon>
        <taxon>Chordata</taxon>
        <taxon>Craniata</taxon>
        <taxon>Vertebrata</taxon>
        <taxon>Chondrichthyes</taxon>
        <taxon>Holocephali</taxon>
        <taxon>Chimaeriformes</taxon>
        <taxon>Callorhinchidae</taxon>
        <taxon>Callorhinchus</taxon>
    </lineage>
</organism>
<reference evidence="9" key="1">
    <citation type="journal article" date="2006" name="Science">
        <title>Ancient noncoding elements conserved in the human genome.</title>
        <authorList>
            <person name="Venkatesh B."/>
            <person name="Kirkness E.F."/>
            <person name="Loh Y.H."/>
            <person name="Halpern A.L."/>
            <person name="Lee A.P."/>
            <person name="Johnson J."/>
            <person name="Dandona N."/>
            <person name="Viswanathan L.D."/>
            <person name="Tay A."/>
            <person name="Venter J.C."/>
            <person name="Strausberg R.L."/>
            <person name="Brenner S."/>
        </authorList>
    </citation>
    <scope>NUCLEOTIDE SEQUENCE [LARGE SCALE GENOMIC DNA]</scope>
</reference>
<dbReference type="Gene3D" id="3.40.720.10">
    <property type="entry name" value="Alkaline Phosphatase, subunit A"/>
    <property type="match status" value="1"/>
</dbReference>
<evidence type="ECO:0000256" key="6">
    <source>
        <dbReference type="SAM" id="SignalP"/>
    </source>
</evidence>
<feature type="chain" id="PRO_5021473253" evidence="6">
    <location>
        <begin position="24"/>
        <end position="142"/>
    </location>
</feature>
<dbReference type="GO" id="GO:0046872">
    <property type="term" value="F:metal ion binding"/>
    <property type="evidence" value="ECO:0007669"/>
    <property type="project" value="UniProtKB-KW"/>
</dbReference>
<evidence type="ECO:0000256" key="5">
    <source>
        <dbReference type="ARBA" id="ARBA00022837"/>
    </source>
</evidence>
<comment type="similarity">
    <text evidence="2">Belongs to the sulfatase family.</text>
</comment>
<reference evidence="9" key="3">
    <citation type="journal article" date="2014" name="Nature">
        <title>Elephant shark genome provides unique insights into gnathostome evolution.</title>
        <authorList>
            <consortium name="International Elephant Shark Genome Sequencing Consortium"/>
            <person name="Venkatesh B."/>
            <person name="Lee A.P."/>
            <person name="Ravi V."/>
            <person name="Maurya A.K."/>
            <person name="Lian M.M."/>
            <person name="Swann J.B."/>
            <person name="Ohta Y."/>
            <person name="Flajnik M.F."/>
            <person name="Sutoh Y."/>
            <person name="Kasahara M."/>
            <person name="Hoon S."/>
            <person name="Gangu V."/>
            <person name="Roy S.W."/>
            <person name="Irimia M."/>
            <person name="Korzh V."/>
            <person name="Kondrychyn I."/>
            <person name="Lim Z.W."/>
            <person name="Tay B.H."/>
            <person name="Tohari S."/>
            <person name="Kong K.W."/>
            <person name="Ho S."/>
            <person name="Lorente-Galdos B."/>
            <person name="Quilez J."/>
            <person name="Marques-Bonet T."/>
            <person name="Raney B.J."/>
            <person name="Ingham P.W."/>
            <person name="Tay A."/>
            <person name="Hillier L.W."/>
            <person name="Minx P."/>
            <person name="Boehm T."/>
            <person name="Wilson R.K."/>
            <person name="Brenner S."/>
            <person name="Warren W.C."/>
        </authorList>
    </citation>
    <scope>NUCLEOTIDE SEQUENCE [LARGE SCALE GENOMIC DNA]</scope>
</reference>
<dbReference type="GO" id="GO:0004065">
    <property type="term" value="F:arylsulfatase activity"/>
    <property type="evidence" value="ECO:0007669"/>
    <property type="project" value="TreeGrafter"/>
</dbReference>
<evidence type="ECO:0000313" key="8">
    <source>
        <dbReference type="Ensembl" id="ENSCMIP00000048347.1"/>
    </source>
</evidence>
<dbReference type="PROSITE" id="PS00523">
    <property type="entry name" value="SULFATASE_1"/>
    <property type="match status" value="1"/>
</dbReference>
<accession>A0A4W3JZB6</accession>
<dbReference type="Ensembl" id="ENSCMIT00000049021.1">
    <property type="protein sequence ID" value="ENSCMIP00000048347.1"/>
    <property type="gene ID" value="ENSCMIG00000019767.1"/>
</dbReference>
<evidence type="ECO:0000256" key="4">
    <source>
        <dbReference type="ARBA" id="ARBA00022801"/>
    </source>
</evidence>
<keyword evidence="9" id="KW-1185">Reference proteome</keyword>
<evidence type="ECO:0000313" key="9">
    <source>
        <dbReference type="Proteomes" id="UP000314986"/>
    </source>
</evidence>
<reference evidence="8" key="5">
    <citation type="submission" date="2025-09" db="UniProtKB">
        <authorList>
            <consortium name="Ensembl"/>
        </authorList>
    </citation>
    <scope>IDENTIFICATION</scope>
</reference>
<dbReference type="SUPFAM" id="SSF53649">
    <property type="entry name" value="Alkaline phosphatase-like"/>
    <property type="match status" value="1"/>
</dbReference>
<evidence type="ECO:0000259" key="7">
    <source>
        <dbReference type="Pfam" id="PF00884"/>
    </source>
</evidence>
<dbReference type="InterPro" id="IPR050738">
    <property type="entry name" value="Sulfatase"/>
</dbReference>
<evidence type="ECO:0000256" key="1">
    <source>
        <dbReference type="ARBA" id="ARBA00001913"/>
    </source>
</evidence>
<dbReference type="Proteomes" id="UP000314986">
    <property type="component" value="Unassembled WGS sequence"/>
</dbReference>
<evidence type="ECO:0000256" key="3">
    <source>
        <dbReference type="ARBA" id="ARBA00022723"/>
    </source>
</evidence>
<keyword evidence="4" id="KW-0378">Hydrolase</keyword>